<name>A0A139HAJ8_9PEZI</name>
<evidence type="ECO:0000313" key="3">
    <source>
        <dbReference type="Proteomes" id="UP000070133"/>
    </source>
</evidence>
<dbReference type="SUPFAM" id="SSF54695">
    <property type="entry name" value="POZ domain"/>
    <property type="match status" value="1"/>
</dbReference>
<reference evidence="2 3" key="1">
    <citation type="submission" date="2015-07" db="EMBL/GenBank/DDBJ databases">
        <title>Comparative genomics of the Sigatoka disease complex on banana suggests a link between parallel evolutionary changes in Pseudocercospora fijiensis and Pseudocercospora eumusae and increased virulence on the banana host.</title>
        <authorList>
            <person name="Chang T.-C."/>
            <person name="Salvucci A."/>
            <person name="Crous P.W."/>
            <person name="Stergiopoulos I."/>
        </authorList>
    </citation>
    <scope>NUCLEOTIDE SEQUENCE [LARGE SCALE GENOMIC DNA]</scope>
    <source>
        <strain evidence="2 3">CBS 114824</strain>
    </source>
</reference>
<keyword evidence="3" id="KW-1185">Reference proteome</keyword>
<feature type="region of interest" description="Disordered" evidence="1">
    <location>
        <begin position="105"/>
        <end position="125"/>
    </location>
</feature>
<gene>
    <name evidence="2" type="ORF">AC578_3782</name>
</gene>
<evidence type="ECO:0008006" key="4">
    <source>
        <dbReference type="Google" id="ProtNLM"/>
    </source>
</evidence>
<accession>A0A139HAJ8</accession>
<evidence type="ECO:0000256" key="1">
    <source>
        <dbReference type="SAM" id="MobiDB-lite"/>
    </source>
</evidence>
<dbReference type="PANTHER" id="PTHR47843">
    <property type="entry name" value="BTB DOMAIN-CONTAINING PROTEIN-RELATED"/>
    <property type="match status" value="1"/>
</dbReference>
<dbReference type="OrthoDB" id="6359816at2759"/>
<dbReference type="EMBL" id="LFZN01000091">
    <property type="protein sequence ID" value="KXS99462.1"/>
    <property type="molecule type" value="Genomic_DNA"/>
</dbReference>
<dbReference type="AlphaFoldDB" id="A0A139HAJ8"/>
<protein>
    <recommendedName>
        <fullName evidence="4">BTB domain-containing protein</fullName>
    </recommendedName>
</protein>
<dbReference type="Proteomes" id="UP000070133">
    <property type="component" value="Unassembled WGS sequence"/>
</dbReference>
<dbReference type="PANTHER" id="PTHR47843:SF5">
    <property type="entry name" value="BTB_POZ DOMAIN PROTEIN"/>
    <property type="match status" value="1"/>
</dbReference>
<comment type="caution">
    <text evidence="2">The sequence shown here is derived from an EMBL/GenBank/DDBJ whole genome shotgun (WGS) entry which is preliminary data.</text>
</comment>
<dbReference type="Gene3D" id="3.30.710.10">
    <property type="entry name" value="Potassium Channel Kv1.1, Chain A"/>
    <property type="match status" value="1"/>
</dbReference>
<sequence>MRVPNTYAAMGERPRLELFAGLASLYHSRDFSDLVLVGREGSRHAVHKAVCCPRSQYLYNAVREGRWKDGVEGQIGLGEDDEVVRLIVEYFYLLDYDPVIKFPESDSTLHSPRHDSRDSSDTMSVRTDAGQYGHVYGTSAVSAFGGPAHGQHSPFSAVFRPRNDSSLTVHAVPTSATGFGDFPQPRRRKTDRGMVNIAPEPSPLATKQPHLVLHARLYAAADKYGIEGLKALALDKFKIQLTRHWDSSEMSEAIHVVYSSTPAMDKDMREAVADTLGWHGRLLDKPEIEVSIMEINGLAYELLKRSRRAEPEYME</sequence>
<proteinExistence type="predicted"/>
<organism evidence="2 3">
    <name type="scientific">Pseudocercospora eumusae</name>
    <dbReference type="NCBI Taxonomy" id="321146"/>
    <lineage>
        <taxon>Eukaryota</taxon>
        <taxon>Fungi</taxon>
        <taxon>Dikarya</taxon>
        <taxon>Ascomycota</taxon>
        <taxon>Pezizomycotina</taxon>
        <taxon>Dothideomycetes</taxon>
        <taxon>Dothideomycetidae</taxon>
        <taxon>Mycosphaerellales</taxon>
        <taxon>Mycosphaerellaceae</taxon>
        <taxon>Pseudocercospora</taxon>
    </lineage>
</organism>
<evidence type="ECO:0000313" key="2">
    <source>
        <dbReference type="EMBL" id="KXS99462.1"/>
    </source>
</evidence>
<dbReference type="InterPro" id="IPR011333">
    <property type="entry name" value="SKP1/BTB/POZ_sf"/>
</dbReference>